<keyword evidence="1" id="KW-0732">Signal</keyword>
<accession>A0A8H3FV67</accession>
<comment type="caution">
    <text evidence="2">The sequence shown here is derived from an EMBL/GenBank/DDBJ whole genome shotgun (WGS) entry which is preliminary data.</text>
</comment>
<proteinExistence type="predicted"/>
<dbReference type="OrthoDB" id="7984201at2759"/>
<dbReference type="GO" id="GO:0006629">
    <property type="term" value="P:lipid metabolic process"/>
    <property type="evidence" value="ECO:0007669"/>
    <property type="project" value="InterPro"/>
</dbReference>
<keyword evidence="3" id="KW-1185">Reference proteome</keyword>
<evidence type="ECO:0000256" key="1">
    <source>
        <dbReference type="SAM" id="SignalP"/>
    </source>
</evidence>
<evidence type="ECO:0000313" key="2">
    <source>
        <dbReference type="EMBL" id="CAF9932831.1"/>
    </source>
</evidence>
<feature type="chain" id="PRO_5034400896" description="PLC-like phosphodiesterase" evidence="1">
    <location>
        <begin position="23"/>
        <end position="298"/>
    </location>
</feature>
<organism evidence="2 3">
    <name type="scientific">Gomphillus americanus</name>
    <dbReference type="NCBI Taxonomy" id="1940652"/>
    <lineage>
        <taxon>Eukaryota</taxon>
        <taxon>Fungi</taxon>
        <taxon>Dikarya</taxon>
        <taxon>Ascomycota</taxon>
        <taxon>Pezizomycotina</taxon>
        <taxon>Lecanoromycetes</taxon>
        <taxon>OSLEUM clade</taxon>
        <taxon>Ostropomycetidae</taxon>
        <taxon>Ostropales</taxon>
        <taxon>Graphidaceae</taxon>
        <taxon>Gomphilloideae</taxon>
        <taxon>Gomphillus</taxon>
    </lineage>
</organism>
<dbReference type="Pfam" id="PF26146">
    <property type="entry name" value="PI-PLC_X"/>
    <property type="match status" value="1"/>
</dbReference>
<feature type="signal peptide" evidence="1">
    <location>
        <begin position="1"/>
        <end position="22"/>
    </location>
</feature>
<dbReference type="InterPro" id="IPR051057">
    <property type="entry name" value="PI-PLC_domain"/>
</dbReference>
<dbReference type="GO" id="GO:0008081">
    <property type="term" value="F:phosphoric diester hydrolase activity"/>
    <property type="evidence" value="ECO:0007669"/>
    <property type="project" value="InterPro"/>
</dbReference>
<dbReference type="PANTHER" id="PTHR13593">
    <property type="match status" value="1"/>
</dbReference>
<evidence type="ECO:0008006" key="4">
    <source>
        <dbReference type="Google" id="ProtNLM"/>
    </source>
</evidence>
<dbReference type="AlphaFoldDB" id="A0A8H3FV67"/>
<gene>
    <name evidence="2" type="ORF">GOMPHAMPRED_006676</name>
</gene>
<evidence type="ECO:0000313" key="3">
    <source>
        <dbReference type="Proteomes" id="UP000664169"/>
    </source>
</evidence>
<dbReference type="Gene3D" id="3.20.20.190">
    <property type="entry name" value="Phosphatidylinositol (PI) phosphodiesterase"/>
    <property type="match status" value="1"/>
</dbReference>
<name>A0A8H3FV67_9LECA</name>
<dbReference type="SUPFAM" id="SSF51695">
    <property type="entry name" value="PLC-like phosphodiesterases"/>
    <property type="match status" value="1"/>
</dbReference>
<dbReference type="EMBL" id="CAJPDQ010000048">
    <property type="protein sequence ID" value="CAF9932831.1"/>
    <property type="molecule type" value="Genomic_DNA"/>
</dbReference>
<protein>
    <recommendedName>
        <fullName evidence="4">PLC-like phosphodiesterase</fullName>
    </recommendedName>
</protein>
<dbReference type="Proteomes" id="UP000664169">
    <property type="component" value="Unassembled WGS sequence"/>
</dbReference>
<sequence length="298" mass="32006">MLRQLSSLTALLTVALATGTNAQQICNGRAEYCSLIYSNISQVASHDSAFVGLLPTENQHLSVADQLGMGIRFLQGQTHVENGALEMCHTTCFEEDAGSTADYLSNIKTFLDANPNEVVTVLLTNGDNVDPSLFDTALSQANLQSYLFVPSTGSGVLPIGDWPTLSEIISSGKRLIFFLDYGANTSRFPYILDEFSYFWETPFDTTDKNFPECTLDRGAPAAGKMYIMNHFLDVSIFGIDVPDVALAGRTNAVSGDGSIGSQAALCESMYGFAPKGVLLDYVDMGDPMGAQLALNGLS</sequence>
<dbReference type="PANTHER" id="PTHR13593:SF146">
    <property type="entry name" value="PLC-LIKE PHOSPHODIESTERASE"/>
    <property type="match status" value="1"/>
</dbReference>
<reference evidence="2" key="1">
    <citation type="submission" date="2021-03" db="EMBL/GenBank/DDBJ databases">
        <authorList>
            <person name="Tagirdzhanova G."/>
        </authorList>
    </citation>
    <scope>NUCLEOTIDE SEQUENCE</scope>
</reference>
<dbReference type="InterPro" id="IPR017946">
    <property type="entry name" value="PLC-like_Pdiesterase_TIM-brl"/>
</dbReference>